<evidence type="ECO:0000313" key="2">
    <source>
        <dbReference type="Proteomes" id="UP000295832"/>
    </source>
</evidence>
<dbReference type="EMBL" id="SOEG01000009">
    <property type="protein sequence ID" value="TDX51977.1"/>
    <property type="molecule type" value="Genomic_DNA"/>
</dbReference>
<accession>A0A4R8GZA9</accession>
<dbReference type="STRING" id="926561.GCA_000379025_02929"/>
<dbReference type="RefSeq" id="WP_134116261.1">
    <property type="nucleotide sequence ID" value="NZ_SOEG01000009.1"/>
</dbReference>
<reference evidence="1 2" key="1">
    <citation type="submission" date="2019-03" db="EMBL/GenBank/DDBJ databases">
        <title>Subsurface microbial communities from deep shales in Ohio and West Virginia, USA.</title>
        <authorList>
            <person name="Wrighton K."/>
        </authorList>
    </citation>
    <scope>NUCLEOTIDE SEQUENCE [LARGE SCALE GENOMIC DNA]</scope>
    <source>
        <strain evidence="1 2">MSL 6dP</strain>
    </source>
</reference>
<keyword evidence="2" id="KW-1185">Reference proteome</keyword>
<name>A0A4R8GZA9_9FIRM</name>
<protein>
    <recommendedName>
        <fullName evidence="3">DUF2953 family protein</fullName>
    </recommendedName>
</protein>
<evidence type="ECO:0008006" key="3">
    <source>
        <dbReference type="Google" id="ProtNLM"/>
    </source>
</evidence>
<evidence type="ECO:0000313" key="1">
    <source>
        <dbReference type="EMBL" id="TDX51977.1"/>
    </source>
</evidence>
<dbReference type="AlphaFoldDB" id="A0A4R8GZA9"/>
<comment type="caution">
    <text evidence="1">The sequence shown here is derived from an EMBL/GenBank/DDBJ whole genome shotgun (WGS) entry which is preliminary data.</text>
</comment>
<proteinExistence type="predicted"/>
<dbReference type="Pfam" id="PF11167">
    <property type="entry name" value="DUF2953"/>
    <property type="match status" value="1"/>
</dbReference>
<dbReference type="InterPro" id="IPR021338">
    <property type="entry name" value="DUF2953"/>
</dbReference>
<sequence length="214" mass="25037">MIPLILILLIVVSLLFLPIKLKVKLYAEQTKGDLIFKLRITFFKYELELPFLHIDQKFSISSLFLQAELERKLGKDIKIKEDLEEGENNYEDLNNIVLFFKEIKQGLSNTEDILSIIDRCEYFSWKTNFGFSNPAYTGVLTGFLWSIKGVIISIIENNLKFKSRPFFEVNPEFNYPIPFKTKFEGIFVFKLGNIMFIGLKVSFIQLKRRLKING</sequence>
<organism evidence="1 2">
    <name type="scientific">Orenia marismortui</name>
    <dbReference type="NCBI Taxonomy" id="46469"/>
    <lineage>
        <taxon>Bacteria</taxon>
        <taxon>Bacillati</taxon>
        <taxon>Bacillota</taxon>
        <taxon>Clostridia</taxon>
        <taxon>Halanaerobiales</taxon>
        <taxon>Halobacteroidaceae</taxon>
        <taxon>Orenia</taxon>
    </lineage>
</organism>
<dbReference type="Proteomes" id="UP000295832">
    <property type="component" value="Unassembled WGS sequence"/>
</dbReference>
<gene>
    <name evidence="1" type="ORF">C7959_109101</name>
</gene>